<evidence type="ECO:0000256" key="1">
    <source>
        <dbReference type="ARBA" id="ARBA00002868"/>
    </source>
</evidence>
<evidence type="ECO:0000256" key="3">
    <source>
        <dbReference type="ARBA" id="ARBA00015716"/>
    </source>
</evidence>
<name>A0ABT8TDX2_9GAMM</name>
<dbReference type="RefSeq" id="WP_302712462.1">
    <property type="nucleotide sequence ID" value="NZ_JAULRT010000052.1"/>
</dbReference>
<evidence type="ECO:0000256" key="2">
    <source>
        <dbReference type="ARBA" id="ARBA00010740"/>
    </source>
</evidence>
<comment type="function">
    <text evidence="1">Plays a role in synthesis, processing and/or stability of 23S rRNA.</text>
</comment>
<protein>
    <recommendedName>
        <fullName evidence="3">Large ribosomal RNA subunit accumulation protein YceD</fullName>
    </recommendedName>
    <alternativeName>
        <fullName evidence="5">23S rRNA accumulation protein YceD</fullName>
    </alternativeName>
</protein>
<proteinExistence type="inferred from homology"/>
<feature type="region of interest" description="Disordered" evidence="6">
    <location>
        <begin position="156"/>
        <end position="180"/>
    </location>
</feature>
<comment type="caution">
    <text evidence="7">The sequence shown here is derived from an EMBL/GenBank/DDBJ whole genome shotgun (WGS) entry which is preliminary data.</text>
</comment>
<dbReference type="InterPro" id="IPR003772">
    <property type="entry name" value="YceD"/>
</dbReference>
<reference evidence="7" key="1">
    <citation type="submission" date="2023-07" db="EMBL/GenBank/DDBJ databases">
        <title>Gilvimarinus algae sp. nov., isolated from the surface of Kelp.</title>
        <authorList>
            <person name="Sun Y.Y."/>
            <person name="Gong Y."/>
            <person name="Du Z.J."/>
        </authorList>
    </citation>
    <scope>NUCLEOTIDE SEQUENCE</scope>
    <source>
        <strain evidence="7">SDUM040014</strain>
    </source>
</reference>
<organism evidence="7 8">
    <name type="scientific">Gilvimarinus algae</name>
    <dbReference type="NCBI Taxonomy" id="3058037"/>
    <lineage>
        <taxon>Bacteria</taxon>
        <taxon>Pseudomonadati</taxon>
        <taxon>Pseudomonadota</taxon>
        <taxon>Gammaproteobacteria</taxon>
        <taxon>Cellvibrionales</taxon>
        <taxon>Cellvibrionaceae</taxon>
        <taxon>Gilvimarinus</taxon>
    </lineage>
</organism>
<evidence type="ECO:0000313" key="8">
    <source>
        <dbReference type="Proteomes" id="UP001168380"/>
    </source>
</evidence>
<dbReference type="PANTHER" id="PTHR38099:SF1">
    <property type="entry name" value="LARGE RIBOSOMAL RNA SUBUNIT ACCUMULATION PROTEIN YCED"/>
    <property type="match status" value="1"/>
</dbReference>
<dbReference type="EMBL" id="JAULRT010000052">
    <property type="protein sequence ID" value="MDO3382294.1"/>
    <property type="molecule type" value="Genomic_DNA"/>
</dbReference>
<evidence type="ECO:0000313" key="7">
    <source>
        <dbReference type="EMBL" id="MDO3382294.1"/>
    </source>
</evidence>
<dbReference type="Pfam" id="PF02620">
    <property type="entry name" value="YceD"/>
    <property type="match status" value="1"/>
</dbReference>
<keyword evidence="4" id="KW-0690">Ribosome biogenesis</keyword>
<evidence type="ECO:0000256" key="5">
    <source>
        <dbReference type="ARBA" id="ARBA00031841"/>
    </source>
</evidence>
<gene>
    <name evidence="7" type="ORF">QWI16_08905</name>
</gene>
<keyword evidence="8" id="KW-1185">Reference proteome</keyword>
<comment type="similarity">
    <text evidence="2">Belongs to the DUF177 domain family.</text>
</comment>
<sequence length="180" mass="19707">MSQAPSSKPLPRRGDPRKYAQQGVELAGIVALEALPRLRDAVAGEGAEFSALLSFRVDEQGKRVLEGSVEGVVSVICQRCLEPVDLPLSCHIRLGIMWGEDQARALSRDLDPWIVGEGQADLYEIVEEELLLSLPAVAYHDYACVAEEKFVSEAPEAARAQESKPNPFQVLEQLKGTPKK</sequence>
<accession>A0ABT8TDX2</accession>
<evidence type="ECO:0000256" key="6">
    <source>
        <dbReference type="SAM" id="MobiDB-lite"/>
    </source>
</evidence>
<dbReference type="PANTHER" id="PTHR38099">
    <property type="entry name" value="LARGE RIBOSOMAL RNA SUBUNIT ACCUMULATION PROTEIN YCED"/>
    <property type="match status" value="1"/>
</dbReference>
<dbReference type="InterPro" id="IPR039255">
    <property type="entry name" value="YceD_bac"/>
</dbReference>
<dbReference type="Proteomes" id="UP001168380">
    <property type="component" value="Unassembled WGS sequence"/>
</dbReference>
<evidence type="ECO:0000256" key="4">
    <source>
        <dbReference type="ARBA" id="ARBA00022517"/>
    </source>
</evidence>